<reference evidence="4" key="1">
    <citation type="submission" date="2022-11" db="UniProtKB">
        <authorList>
            <consortium name="WormBaseParasite"/>
        </authorList>
    </citation>
    <scope>IDENTIFICATION</scope>
</reference>
<dbReference type="AlphaFoldDB" id="A0A914GSK7"/>
<feature type="region of interest" description="Disordered" evidence="1">
    <location>
        <begin position="150"/>
        <end position="170"/>
    </location>
</feature>
<protein>
    <submittedName>
        <fullName evidence="4">Uncharacterized protein</fullName>
    </submittedName>
</protein>
<dbReference type="Proteomes" id="UP000887572">
    <property type="component" value="Unplaced"/>
</dbReference>
<accession>A0A914GSK7</accession>
<keyword evidence="2" id="KW-0472">Membrane</keyword>
<feature type="transmembrane region" description="Helical" evidence="2">
    <location>
        <begin position="182"/>
        <end position="208"/>
    </location>
</feature>
<evidence type="ECO:0000256" key="2">
    <source>
        <dbReference type="SAM" id="Phobius"/>
    </source>
</evidence>
<name>A0A914GSK7_GLORO</name>
<organism evidence="3 4">
    <name type="scientific">Globodera rostochiensis</name>
    <name type="common">Golden nematode worm</name>
    <name type="synonym">Heterodera rostochiensis</name>
    <dbReference type="NCBI Taxonomy" id="31243"/>
    <lineage>
        <taxon>Eukaryota</taxon>
        <taxon>Metazoa</taxon>
        <taxon>Ecdysozoa</taxon>
        <taxon>Nematoda</taxon>
        <taxon>Chromadorea</taxon>
        <taxon>Rhabditida</taxon>
        <taxon>Tylenchina</taxon>
        <taxon>Tylenchomorpha</taxon>
        <taxon>Tylenchoidea</taxon>
        <taxon>Heteroderidae</taxon>
        <taxon>Heteroderinae</taxon>
        <taxon>Globodera</taxon>
    </lineage>
</organism>
<sequence>MSFFKRQPDLFDTKKLGTGHGSGSNLAAAGLAFTPPTSAPVVPSAADDGDSVQENPAESWVELAPSRASLCSSIEAVMLESASGGEYSVNKDSRLSPVSLQSPHVEFETSLEQVKYRLVKDMLPFADGAKPSDWFWDWSARSEACNAAQKMGGRNRNGGGQVGSTLTTPPNILKKAPNRSSVFLRFEVVFGLVFSNLVTFFLGAAIGYCICRKVWKSNDDIEEMALSYYFN</sequence>
<evidence type="ECO:0000256" key="1">
    <source>
        <dbReference type="SAM" id="MobiDB-lite"/>
    </source>
</evidence>
<evidence type="ECO:0000313" key="3">
    <source>
        <dbReference type="Proteomes" id="UP000887572"/>
    </source>
</evidence>
<dbReference type="WBParaSite" id="Gr19_v10_g10377.t1">
    <property type="protein sequence ID" value="Gr19_v10_g10377.t1"/>
    <property type="gene ID" value="Gr19_v10_g10377"/>
</dbReference>
<keyword evidence="3" id="KW-1185">Reference proteome</keyword>
<proteinExistence type="predicted"/>
<evidence type="ECO:0000313" key="4">
    <source>
        <dbReference type="WBParaSite" id="Gr19_v10_g10377.t1"/>
    </source>
</evidence>
<keyword evidence="2" id="KW-1133">Transmembrane helix</keyword>
<keyword evidence="2" id="KW-0812">Transmembrane</keyword>